<comment type="caution">
    <text evidence="2">The sequence shown here is derived from an EMBL/GenBank/DDBJ whole genome shotgun (WGS) entry which is preliminary data.</text>
</comment>
<evidence type="ECO:0000313" key="3">
    <source>
        <dbReference type="Proteomes" id="UP000692954"/>
    </source>
</evidence>
<keyword evidence="1" id="KW-0732">Signal</keyword>
<evidence type="ECO:0000313" key="2">
    <source>
        <dbReference type="EMBL" id="CAD8083871.1"/>
    </source>
</evidence>
<feature type="chain" id="PRO_5035927443" evidence="1">
    <location>
        <begin position="19"/>
        <end position="801"/>
    </location>
</feature>
<dbReference type="Proteomes" id="UP000692954">
    <property type="component" value="Unassembled WGS sequence"/>
</dbReference>
<feature type="signal peptide" evidence="1">
    <location>
        <begin position="1"/>
        <end position="18"/>
    </location>
</feature>
<evidence type="ECO:0000256" key="1">
    <source>
        <dbReference type="SAM" id="SignalP"/>
    </source>
</evidence>
<protein>
    <submittedName>
        <fullName evidence="2">Uncharacterized protein</fullName>
    </submittedName>
</protein>
<reference evidence="2" key="1">
    <citation type="submission" date="2021-01" db="EMBL/GenBank/DDBJ databases">
        <authorList>
            <consortium name="Genoscope - CEA"/>
            <person name="William W."/>
        </authorList>
    </citation>
    <scope>NUCLEOTIDE SEQUENCE</scope>
</reference>
<organism evidence="2 3">
    <name type="scientific">Paramecium sonneborni</name>
    <dbReference type="NCBI Taxonomy" id="65129"/>
    <lineage>
        <taxon>Eukaryota</taxon>
        <taxon>Sar</taxon>
        <taxon>Alveolata</taxon>
        <taxon>Ciliophora</taxon>
        <taxon>Intramacronucleata</taxon>
        <taxon>Oligohymenophorea</taxon>
        <taxon>Peniculida</taxon>
        <taxon>Parameciidae</taxon>
        <taxon>Paramecium</taxon>
    </lineage>
</organism>
<keyword evidence="3" id="KW-1185">Reference proteome</keyword>
<gene>
    <name evidence="2" type="ORF">PSON_ATCC_30995.1.T0450322</name>
</gene>
<sequence>MIEKYSLALICLIGITLSQIILSSMDDCTCRQILTDFECQNMQPYCQWNGASCQQQSCYDVPLDQCTELSYCYLNGQSCQQFYNQSMCQELVGNATQNCQQLSQYCYGNNGQCSNQITVLPSQCSSYTNQSECFQSQQGRCTWYNNTCNYYSSCNSIPLANCQQYQPFETKQQLGQYCRINNNQCVQATCNLITNQTQCTFVQNFFNIDQFMLCQWNTTSSSCQMAISTSFLSNTTCLQYTMGNYHWVTRNNQTTEGYCFKCQVKPIISKKQCSCEQLISQQDCYQNPLCTWQFNQCIIKPCSAFNSSQEQCVLNSACAWIEPQGCTNFTKCQNLNGTNQYECLLQSLNCPSSNGYNCFPRSENNQYGCAANQNGQCERFFTNGGFCQTYHNQTYYNQTQYTCRYIESPNCQFITNQQECQRFSQYCNWESYNYNPQLCSECAFNPYYCSYCGTCYNYYQSCSNFYNENQCKYANEGGQFYKCVWNYNTQRCVNSGQNGQYNGSNIIPFDQDDCYTQTDGQYRWSSNTDKAGECLKCSVVYLPRKRNQCTCEQLIYQGDCALAGDSCLWNPQLGQCVQMDCNMLKTRSTCVSNYNCHWIQVDDVMQCLPFTKCSNLPGSNSLQCLTYSYRCTQSDGRYCKELSRTDVSNTCSSIQNYTLCYLTIASDGVCAWNGSSCYALSECSSIKQFNLCGINNYGCYWNQNTSSCVPLQCSNILSQSQCTYVDNTIDRQHSIQMCFWNQTFCQNVTTISESLTSSNCYINSGKTYSWSQNNSTQGTCQSCSDSIIKVALLILLVFINY</sequence>
<dbReference type="AlphaFoldDB" id="A0A8S1N0R0"/>
<dbReference type="EMBL" id="CAJJDN010000045">
    <property type="protein sequence ID" value="CAD8083871.1"/>
    <property type="molecule type" value="Genomic_DNA"/>
</dbReference>
<name>A0A8S1N0R0_9CILI</name>
<accession>A0A8S1N0R0</accession>
<proteinExistence type="predicted"/>